<reference evidence="7" key="2">
    <citation type="submission" date="2013-10" db="EMBL/GenBank/DDBJ databases">
        <authorList>
            <person name="Aslett M."/>
        </authorList>
    </citation>
    <scope>NUCLEOTIDE SEQUENCE [LARGE SCALE GENOMIC DNA]</scope>
    <source>
        <strain evidence="7">Weybridge</strain>
    </source>
</reference>
<gene>
    <name evidence="7" type="ORF">EMWEY_00033490</name>
</gene>
<dbReference type="OMA" id="CRINAPL"/>
<evidence type="ECO:0000256" key="6">
    <source>
        <dbReference type="SAM" id="SignalP"/>
    </source>
</evidence>
<dbReference type="RefSeq" id="XP_013337316.1">
    <property type="nucleotide sequence ID" value="XM_013481862.1"/>
</dbReference>
<feature type="region of interest" description="Disordered" evidence="5">
    <location>
        <begin position="54"/>
        <end position="82"/>
    </location>
</feature>
<name>U6M9H4_EIMMA</name>
<sequence>MSPPPIRPTVVAAAAAAAAAAVAVAGVGSRCVSVPGPPLDLSFRSFRSISEIHKDDDCSNKPTASESSQEATTPSNIETGSVSLASSPRFSVGAPDSLSKGLNVSFLPATPAAAPASGSATAAAPVGAAATGAGGGGTTSFPPTRKSICLSRSTRVVSVCSMAMKDGSGDIQAGDRPASKVCRISRYTTAVRLNNNELQEAPNLRQHLSMLLPMPHVNLVWLDLSFNKLAAVPSSLNELCKIKCIYLHANQIQDPMSVLVLQNNKCLRFLTLFRNPLELQLDTQYRVTILSVLPSLRCLDFTPISSDEVEVACRINAPLTLKRAAKQMQMQMQQQQLLLLQEPPQQQQQQQQQQQKQQQQQQQQQQRQQQQQQKQRTKRQR</sequence>
<feature type="compositionally biased region" description="Polar residues" evidence="5">
    <location>
        <begin position="60"/>
        <end position="82"/>
    </location>
</feature>
<dbReference type="OrthoDB" id="676979at2759"/>
<dbReference type="GeneID" id="25337335"/>
<dbReference type="GO" id="GO:0005737">
    <property type="term" value="C:cytoplasm"/>
    <property type="evidence" value="ECO:0007669"/>
    <property type="project" value="UniProtKB-SubCell"/>
</dbReference>
<dbReference type="Gene3D" id="3.80.10.10">
    <property type="entry name" value="Ribonuclease Inhibitor"/>
    <property type="match status" value="1"/>
</dbReference>
<proteinExistence type="predicted"/>
<evidence type="ECO:0000256" key="2">
    <source>
        <dbReference type="ARBA" id="ARBA00022490"/>
    </source>
</evidence>
<keyword evidence="6" id="KW-0732">Signal</keyword>
<feature type="compositionally biased region" description="Low complexity" evidence="5">
    <location>
        <begin position="349"/>
        <end position="374"/>
    </location>
</feature>
<evidence type="ECO:0000256" key="1">
    <source>
        <dbReference type="ARBA" id="ARBA00004496"/>
    </source>
</evidence>
<dbReference type="Proteomes" id="UP000030763">
    <property type="component" value="Unassembled WGS sequence"/>
</dbReference>
<reference evidence="7" key="1">
    <citation type="submission" date="2013-10" db="EMBL/GenBank/DDBJ databases">
        <title>Genomic analysis of the causative agents of coccidiosis in chickens.</title>
        <authorList>
            <person name="Reid A.J."/>
            <person name="Blake D."/>
            <person name="Billington K."/>
            <person name="Browne H."/>
            <person name="Dunn M."/>
            <person name="Hung S."/>
            <person name="Kawahara F."/>
            <person name="Miranda-Saavedra D."/>
            <person name="Mourier T."/>
            <person name="Nagra H."/>
            <person name="Otto T.D."/>
            <person name="Rawlings N."/>
            <person name="Sanchez A."/>
            <person name="Sanders M."/>
            <person name="Subramaniam C."/>
            <person name="Tay Y."/>
            <person name="Dear P."/>
            <person name="Doerig C."/>
            <person name="Gruber A."/>
            <person name="Parkinson J."/>
            <person name="Shirley M."/>
            <person name="Wan K.L."/>
            <person name="Berriman M."/>
            <person name="Tomley F."/>
            <person name="Pain A."/>
        </authorList>
    </citation>
    <scope>NUCLEOTIDE SEQUENCE [LARGE SCALE GENOMIC DNA]</scope>
    <source>
        <strain evidence="7">Weybridge</strain>
    </source>
</reference>
<keyword evidence="4" id="KW-0677">Repeat</keyword>
<dbReference type="EMBL" id="HG721902">
    <property type="protein sequence ID" value="CDJ60666.1"/>
    <property type="molecule type" value="Genomic_DNA"/>
</dbReference>
<dbReference type="AlphaFoldDB" id="U6M9H4"/>
<feature type="region of interest" description="Disordered" evidence="5">
    <location>
        <begin position="349"/>
        <end position="381"/>
    </location>
</feature>
<keyword evidence="8" id="KW-1185">Reference proteome</keyword>
<evidence type="ECO:0000256" key="3">
    <source>
        <dbReference type="ARBA" id="ARBA00022614"/>
    </source>
</evidence>
<evidence type="ECO:0000313" key="7">
    <source>
        <dbReference type="EMBL" id="CDJ60666.1"/>
    </source>
</evidence>
<dbReference type="SUPFAM" id="SSF52058">
    <property type="entry name" value="L domain-like"/>
    <property type="match status" value="1"/>
</dbReference>
<keyword evidence="3" id="KW-0433">Leucine-rich repeat</keyword>
<feature type="chain" id="PRO_5004673473" evidence="6">
    <location>
        <begin position="26"/>
        <end position="381"/>
    </location>
</feature>
<dbReference type="PANTHER" id="PTHR46545:SF1">
    <property type="entry name" value="LEUCINE-RICH REPEAT-CONTAINING PROTEIN 51"/>
    <property type="match status" value="1"/>
</dbReference>
<accession>U6M9H4</accession>
<evidence type="ECO:0000256" key="5">
    <source>
        <dbReference type="SAM" id="MobiDB-lite"/>
    </source>
</evidence>
<keyword evidence="2" id="KW-0963">Cytoplasm</keyword>
<dbReference type="InterPro" id="IPR032675">
    <property type="entry name" value="LRR_dom_sf"/>
</dbReference>
<evidence type="ECO:0000313" key="8">
    <source>
        <dbReference type="Proteomes" id="UP000030763"/>
    </source>
</evidence>
<comment type="subcellular location">
    <subcellularLocation>
        <location evidence="1">Cytoplasm</location>
    </subcellularLocation>
</comment>
<dbReference type="PANTHER" id="PTHR46545">
    <property type="entry name" value="LEUCINE-RICH REPEAT-CONTAINING PROTEIN 51"/>
    <property type="match status" value="1"/>
</dbReference>
<evidence type="ECO:0000256" key="4">
    <source>
        <dbReference type="ARBA" id="ARBA00022737"/>
    </source>
</evidence>
<organism evidence="7 8">
    <name type="scientific">Eimeria maxima</name>
    <name type="common">Coccidian parasite</name>
    <dbReference type="NCBI Taxonomy" id="5804"/>
    <lineage>
        <taxon>Eukaryota</taxon>
        <taxon>Sar</taxon>
        <taxon>Alveolata</taxon>
        <taxon>Apicomplexa</taxon>
        <taxon>Conoidasida</taxon>
        <taxon>Coccidia</taxon>
        <taxon>Eucoccidiorida</taxon>
        <taxon>Eimeriorina</taxon>
        <taxon>Eimeriidae</taxon>
        <taxon>Eimeria</taxon>
    </lineage>
</organism>
<feature type="signal peptide" evidence="6">
    <location>
        <begin position="1"/>
        <end position="25"/>
    </location>
</feature>
<protein>
    <submittedName>
        <fullName evidence="7">Leucine rich repeat protein, putative</fullName>
    </submittedName>
</protein>
<dbReference type="VEuPathDB" id="ToxoDB:EMWEY_00033490"/>